<sequence length="107" mass="12477">MTKKRIVIKQGEVIGFADEVSFEGLTLESYDKKRVSKIVPTNFFLMLAFYALRLVCSDSSKLAGWTRVWRCSWKVVIDGEEFGPFQKRIDAINFEKDKIYEQGKLMR</sequence>
<protein>
    <submittedName>
        <fullName evidence="1">Uncharacterized protein</fullName>
    </submittedName>
</protein>
<reference evidence="1" key="1">
    <citation type="submission" date="2016-10" db="EMBL/GenBank/DDBJ databases">
        <title>Evolution and Comparative Genomics of Conjugative MDR Plasmids in Vibrio species.</title>
        <authorList>
            <person name="Li R."/>
            <person name="Ye L."/>
            <person name="Wong M.Ho.Yin."/>
            <person name="Zheng Z."/>
            <person name="Chan E.Wai.Chi."/>
            <person name="Chen S."/>
        </authorList>
    </citation>
    <scope>NUCLEOTIDE SEQUENCE</scope>
    <source>
        <plasmid evidence="1">pVPS91</plasmid>
    </source>
</reference>
<organism evidence="1">
    <name type="scientific">Vibrio parahaemolyticus</name>
    <dbReference type="NCBI Taxonomy" id="670"/>
    <lineage>
        <taxon>Bacteria</taxon>
        <taxon>Pseudomonadati</taxon>
        <taxon>Pseudomonadota</taxon>
        <taxon>Gammaproteobacteria</taxon>
        <taxon>Vibrionales</taxon>
        <taxon>Vibrionaceae</taxon>
        <taxon>Vibrio</taxon>
    </lineage>
</organism>
<name>A0A1P8DRG3_VIBPH</name>
<keyword evidence="1" id="KW-0614">Plasmid</keyword>
<accession>A0A1P8DRG3</accession>
<proteinExistence type="predicted"/>
<dbReference type="RefSeq" id="WP_181388134.1">
    <property type="nucleotide sequence ID" value="NZ_JAQBKW010000013.1"/>
</dbReference>
<dbReference type="EMBL" id="KX957972">
    <property type="protein sequence ID" value="APU91711.1"/>
    <property type="molecule type" value="Genomic_DNA"/>
</dbReference>
<dbReference type="AlphaFoldDB" id="A0A1P8DRG3"/>
<geneLocation type="plasmid" evidence="1">
    <name>pVPS91</name>
</geneLocation>
<evidence type="ECO:0000313" key="1">
    <source>
        <dbReference type="EMBL" id="APU91711.1"/>
    </source>
</evidence>